<gene>
    <name evidence="4" type="ORF">E3P99_02249</name>
</gene>
<proteinExistence type="inferred from homology"/>
<keyword evidence="2" id="KW-0479">Metal-binding</keyword>
<dbReference type="GO" id="GO:0046872">
    <property type="term" value="F:metal ion binding"/>
    <property type="evidence" value="ECO:0007669"/>
    <property type="project" value="UniProtKB-KW"/>
</dbReference>
<dbReference type="GO" id="GO:0050163">
    <property type="term" value="F:oxaloacetate tautomerase activity"/>
    <property type="evidence" value="ECO:0007669"/>
    <property type="project" value="UniProtKB-ARBA"/>
</dbReference>
<dbReference type="Proteomes" id="UP000310189">
    <property type="component" value="Unassembled WGS sequence"/>
</dbReference>
<accession>A0A4T0FLL8</accession>
<dbReference type="InterPro" id="IPR036663">
    <property type="entry name" value="Fumarylacetoacetase_C_sf"/>
</dbReference>
<dbReference type="Pfam" id="PF01557">
    <property type="entry name" value="FAA_hydrolase"/>
    <property type="match status" value="1"/>
</dbReference>
<dbReference type="OrthoDB" id="411064at2759"/>
<feature type="domain" description="Fumarylacetoacetase-like C-terminal" evidence="3">
    <location>
        <begin position="76"/>
        <end position="280"/>
    </location>
</feature>
<dbReference type="GO" id="GO:0006107">
    <property type="term" value="P:oxaloacetate metabolic process"/>
    <property type="evidence" value="ECO:0007669"/>
    <property type="project" value="UniProtKB-ARBA"/>
</dbReference>
<evidence type="ECO:0000259" key="3">
    <source>
        <dbReference type="Pfam" id="PF01557"/>
    </source>
</evidence>
<name>A0A4T0FLL8_9BASI</name>
<feature type="non-terminal residue" evidence="4">
    <location>
        <position position="1"/>
    </location>
</feature>
<dbReference type="SUPFAM" id="SSF56529">
    <property type="entry name" value="FAH"/>
    <property type="match status" value="1"/>
</dbReference>
<evidence type="ECO:0000256" key="1">
    <source>
        <dbReference type="ARBA" id="ARBA00010211"/>
    </source>
</evidence>
<dbReference type="Gene3D" id="3.90.850.10">
    <property type="entry name" value="Fumarylacetoacetase-like, C-terminal domain"/>
    <property type="match status" value="1"/>
</dbReference>
<dbReference type="InterPro" id="IPR011234">
    <property type="entry name" value="Fumarylacetoacetase-like_C"/>
</dbReference>
<sequence>QWKRLIRFVAKEDGHTYLGEPIQASIDVGLSTQIEANVLDTSSALTATTHTGKVKTVSKLLSPLAPEEVSVSRFLGLNYKDHAEECGMEQPRAPILFYKPPTSLSGPGEAIPIPTVSQPSSRFLVDYEAEFVAVLGRAAKNVSADDALKYVLGYSLGNDVSVRRHQGTTSQWGFSKSFDGSAPWGPALVNAELVDPQNVRIGASVNGNVLQDGNTSKQIFGLAETIAFLSQGTTLLPGSLIWTGTPAGVGFSRRPPITLNDGDKVNIFADSTFGTLCNTVKNDGNK</sequence>
<dbReference type="FunFam" id="3.90.850.10:FF:000002">
    <property type="entry name" value="2-hydroxyhepta-2,4-diene-1,7-dioate isomerase"/>
    <property type="match status" value="1"/>
</dbReference>
<reference evidence="4 5" key="1">
    <citation type="submission" date="2019-03" db="EMBL/GenBank/DDBJ databases">
        <title>Sequencing 23 genomes of Wallemia ichthyophaga.</title>
        <authorList>
            <person name="Gostincar C."/>
        </authorList>
    </citation>
    <scope>NUCLEOTIDE SEQUENCE [LARGE SCALE GENOMIC DNA]</scope>
    <source>
        <strain evidence="4 5">EXF-5753</strain>
    </source>
</reference>
<evidence type="ECO:0000256" key="2">
    <source>
        <dbReference type="ARBA" id="ARBA00022723"/>
    </source>
</evidence>
<dbReference type="GO" id="GO:0018773">
    <property type="term" value="F:acetylpyruvate hydrolase activity"/>
    <property type="evidence" value="ECO:0007669"/>
    <property type="project" value="TreeGrafter"/>
</dbReference>
<evidence type="ECO:0000313" key="4">
    <source>
        <dbReference type="EMBL" id="TIA89000.1"/>
    </source>
</evidence>
<dbReference type="AlphaFoldDB" id="A0A4T0FLL8"/>
<organism evidence="4 5">
    <name type="scientific">Wallemia hederae</name>
    <dbReference type="NCBI Taxonomy" id="1540922"/>
    <lineage>
        <taxon>Eukaryota</taxon>
        <taxon>Fungi</taxon>
        <taxon>Dikarya</taxon>
        <taxon>Basidiomycota</taxon>
        <taxon>Wallemiomycotina</taxon>
        <taxon>Wallemiomycetes</taxon>
        <taxon>Wallemiales</taxon>
        <taxon>Wallemiaceae</taxon>
        <taxon>Wallemia</taxon>
    </lineage>
</organism>
<dbReference type="PANTHER" id="PTHR11820:SF7">
    <property type="entry name" value="ACYLPYRUVASE FAHD1, MITOCHONDRIAL"/>
    <property type="match status" value="1"/>
</dbReference>
<comment type="similarity">
    <text evidence="1">Belongs to the FAH family.</text>
</comment>
<keyword evidence="5" id="KW-1185">Reference proteome</keyword>
<comment type="caution">
    <text evidence="4">The sequence shown here is derived from an EMBL/GenBank/DDBJ whole genome shotgun (WGS) entry which is preliminary data.</text>
</comment>
<evidence type="ECO:0000313" key="5">
    <source>
        <dbReference type="Proteomes" id="UP000310189"/>
    </source>
</evidence>
<dbReference type="PANTHER" id="PTHR11820">
    <property type="entry name" value="ACYLPYRUVASE"/>
    <property type="match status" value="1"/>
</dbReference>
<dbReference type="EMBL" id="SPNW01000031">
    <property type="protein sequence ID" value="TIA89000.1"/>
    <property type="molecule type" value="Genomic_DNA"/>
</dbReference>
<protein>
    <recommendedName>
        <fullName evidence="3">Fumarylacetoacetase-like C-terminal domain-containing protein</fullName>
    </recommendedName>
</protein>